<dbReference type="AlphaFoldDB" id="A0A8H3XHD4"/>
<gene>
    <name evidence="1" type="ORF">F8M41_026590</name>
</gene>
<name>A0A8H3XHD4_GIGMA</name>
<proteinExistence type="predicted"/>
<comment type="caution">
    <text evidence="1">The sequence shown here is derived from an EMBL/GenBank/DDBJ whole genome shotgun (WGS) entry which is preliminary data.</text>
</comment>
<protein>
    <submittedName>
        <fullName evidence="1">Uncharacterized protein</fullName>
    </submittedName>
</protein>
<reference evidence="1 2" key="1">
    <citation type="journal article" date="2019" name="Environ. Microbiol.">
        <title>At the nexus of three kingdoms: the genome of the mycorrhizal fungus Gigaspora margarita provides insights into plant, endobacterial and fungal interactions.</title>
        <authorList>
            <person name="Venice F."/>
            <person name="Ghignone S."/>
            <person name="Salvioli di Fossalunga A."/>
            <person name="Amselem J."/>
            <person name="Novero M."/>
            <person name="Xianan X."/>
            <person name="Sedzielewska Toro K."/>
            <person name="Morin E."/>
            <person name="Lipzen A."/>
            <person name="Grigoriev I.V."/>
            <person name="Henrissat B."/>
            <person name="Martin F.M."/>
            <person name="Bonfante P."/>
        </authorList>
    </citation>
    <scope>NUCLEOTIDE SEQUENCE [LARGE SCALE GENOMIC DNA]</scope>
    <source>
        <strain evidence="1 2">BEG34</strain>
    </source>
</reference>
<dbReference type="Proteomes" id="UP000439903">
    <property type="component" value="Unassembled WGS sequence"/>
</dbReference>
<sequence>MRANIDVNEVRTQNREKKVQTGWEIEDVTKQKAIRAKNWPLLNKNNLLAVIKNTELEIRFEDKVMITSQLEEIMTDMEIQRWLTDTHLLTMDRVLVMKTSNELMKELFRGKNIAQ</sequence>
<organism evidence="1 2">
    <name type="scientific">Gigaspora margarita</name>
    <dbReference type="NCBI Taxonomy" id="4874"/>
    <lineage>
        <taxon>Eukaryota</taxon>
        <taxon>Fungi</taxon>
        <taxon>Fungi incertae sedis</taxon>
        <taxon>Mucoromycota</taxon>
        <taxon>Glomeromycotina</taxon>
        <taxon>Glomeromycetes</taxon>
        <taxon>Diversisporales</taxon>
        <taxon>Gigasporaceae</taxon>
        <taxon>Gigaspora</taxon>
    </lineage>
</organism>
<keyword evidence="2" id="KW-1185">Reference proteome</keyword>
<dbReference type="EMBL" id="WTPW01000999">
    <property type="protein sequence ID" value="KAF0463781.1"/>
    <property type="molecule type" value="Genomic_DNA"/>
</dbReference>
<evidence type="ECO:0000313" key="1">
    <source>
        <dbReference type="EMBL" id="KAF0463781.1"/>
    </source>
</evidence>
<accession>A0A8H3XHD4</accession>
<evidence type="ECO:0000313" key="2">
    <source>
        <dbReference type="Proteomes" id="UP000439903"/>
    </source>
</evidence>